<dbReference type="EMBL" id="ML977313">
    <property type="protein sequence ID" value="KAF2120722.1"/>
    <property type="molecule type" value="Genomic_DNA"/>
</dbReference>
<protein>
    <recommendedName>
        <fullName evidence="2">BHLH domain-containing protein</fullName>
    </recommendedName>
</protein>
<evidence type="ECO:0000313" key="3">
    <source>
        <dbReference type="EMBL" id="KAF2120722.1"/>
    </source>
</evidence>
<dbReference type="PANTHER" id="PTHR46266:SF4">
    <property type="entry name" value="TRANSCRIPTION FACTOR TT8"/>
    <property type="match status" value="1"/>
</dbReference>
<dbReference type="OrthoDB" id="690068at2759"/>
<evidence type="ECO:0000259" key="2">
    <source>
        <dbReference type="PROSITE" id="PS50888"/>
    </source>
</evidence>
<dbReference type="GO" id="GO:0046983">
    <property type="term" value="F:protein dimerization activity"/>
    <property type="evidence" value="ECO:0007669"/>
    <property type="project" value="InterPro"/>
</dbReference>
<feature type="compositionally biased region" description="Polar residues" evidence="1">
    <location>
        <begin position="328"/>
        <end position="343"/>
    </location>
</feature>
<dbReference type="SUPFAM" id="SSF47459">
    <property type="entry name" value="HLH, helix-loop-helix DNA-binding domain"/>
    <property type="match status" value="1"/>
</dbReference>
<dbReference type="SMART" id="SM00353">
    <property type="entry name" value="HLH"/>
    <property type="match status" value="1"/>
</dbReference>
<dbReference type="InterPro" id="IPR011598">
    <property type="entry name" value="bHLH_dom"/>
</dbReference>
<dbReference type="AlphaFoldDB" id="A0A6A5ZMA5"/>
<feature type="compositionally biased region" description="Low complexity" evidence="1">
    <location>
        <begin position="36"/>
        <end position="51"/>
    </location>
</feature>
<feature type="compositionally biased region" description="Polar residues" evidence="1">
    <location>
        <begin position="110"/>
        <end position="121"/>
    </location>
</feature>
<name>A0A6A5ZMA5_9PLEO</name>
<evidence type="ECO:0000256" key="1">
    <source>
        <dbReference type="SAM" id="MobiDB-lite"/>
    </source>
</evidence>
<evidence type="ECO:0000313" key="4">
    <source>
        <dbReference type="Proteomes" id="UP000799770"/>
    </source>
</evidence>
<gene>
    <name evidence="3" type="ORF">BDV96DRAFT_609854</name>
</gene>
<dbReference type="Pfam" id="PF00010">
    <property type="entry name" value="HLH"/>
    <property type="match status" value="1"/>
</dbReference>
<accession>A0A6A5ZMA5</accession>
<sequence length="426" mass="45606">MPPTPAPSTDITGKTSAVQFDTTFTLPPAAIHGARGSTSSSSTSHNGSDSSFRPPSPASPVATAKTVPASRKRSNTGQAVVTKDDYSLPPPPTRSRKIIQMNPNKEPESAKSQLSGPSNAKATPASAAGGKRKQTGNNTAAGRKIARKTAHSLIERRRRSKMNEEFNVLKDMIPACNGQEMHKLAILQASIEYMRYLESCVMELKSHKGSGRRDSATPTSPLKIRQSKLDQSIPEEDEDDDDEQEDDEDEDEDEDEVMSEAVSPTHVPKPERKSTYQFAPTASPALYSSDRSVYSNTTSPNILPGDVRNYSATASPALQPSDPRHYSLASSIRSTVTSPSIQASPAFGGQTPSLSQFQNPFTSASSSKGSISGPSSATFVLTSPALKPQADREDHEATEALLMLNTDRRSWNGGGRGMSVKDLLSG</sequence>
<dbReference type="PANTHER" id="PTHR46266">
    <property type="entry name" value="TRANSCRIPTION FACTOR TT8"/>
    <property type="match status" value="1"/>
</dbReference>
<feature type="compositionally biased region" description="Polar residues" evidence="1">
    <location>
        <begin position="350"/>
        <end position="362"/>
    </location>
</feature>
<feature type="compositionally biased region" description="Polar residues" evidence="1">
    <location>
        <begin position="7"/>
        <end position="25"/>
    </location>
</feature>
<feature type="domain" description="BHLH" evidence="2">
    <location>
        <begin position="146"/>
        <end position="197"/>
    </location>
</feature>
<feature type="region of interest" description="Disordered" evidence="1">
    <location>
        <begin position="206"/>
        <end position="377"/>
    </location>
</feature>
<feature type="compositionally biased region" description="Low complexity" evidence="1">
    <location>
        <begin position="363"/>
        <end position="377"/>
    </location>
</feature>
<reference evidence="3" key="1">
    <citation type="journal article" date="2020" name="Stud. Mycol.">
        <title>101 Dothideomycetes genomes: a test case for predicting lifestyles and emergence of pathogens.</title>
        <authorList>
            <person name="Haridas S."/>
            <person name="Albert R."/>
            <person name="Binder M."/>
            <person name="Bloem J."/>
            <person name="Labutti K."/>
            <person name="Salamov A."/>
            <person name="Andreopoulos B."/>
            <person name="Baker S."/>
            <person name="Barry K."/>
            <person name="Bills G."/>
            <person name="Bluhm B."/>
            <person name="Cannon C."/>
            <person name="Castanera R."/>
            <person name="Culley D."/>
            <person name="Daum C."/>
            <person name="Ezra D."/>
            <person name="Gonzalez J."/>
            <person name="Henrissat B."/>
            <person name="Kuo A."/>
            <person name="Liang C."/>
            <person name="Lipzen A."/>
            <person name="Lutzoni F."/>
            <person name="Magnuson J."/>
            <person name="Mondo S."/>
            <person name="Nolan M."/>
            <person name="Ohm R."/>
            <person name="Pangilinan J."/>
            <person name="Park H.-J."/>
            <person name="Ramirez L."/>
            <person name="Alfaro M."/>
            <person name="Sun H."/>
            <person name="Tritt A."/>
            <person name="Yoshinaga Y."/>
            <person name="Zwiers L.-H."/>
            <person name="Turgeon B."/>
            <person name="Goodwin S."/>
            <person name="Spatafora J."/>
            <person name="Crous P."/>
            <person name="Grigoriev I."/>
        </authorList>
    </citation>
    <scope>NUCLEOTIDE SEQUENCE</scope>
    <source>
        <strain evidence="3">CBS 627.86</strain>
    </source>
</reference>
<feature type="compositionally biased region" description="Acidic residues" evidence="1">
    <location>
        <begin position="233"/>
        <end position="258"/>
    </location>
</feature>
<organism evidence="3 4">
    <name type="scientific">Lophiotrema nucula</name>
    <dbReference type="NCBI Taxonomy" id="690887"/>
    <lineage>
        <taxon>Eukaryota</taxon>
        <taxon>Fungi</taxon>
        <taxon>Dikarya</taxon>
        <taxon>Ascomycota</taxon>
        <taxon>Pezizomycotina</taxon>
        <taxon>Dothideomycetes</taxon>
        <taxon>Pleosporomycetidae</taxon>
        <taxon>Pleosporales</taxon>
        <taxon>Lophiotremataceae</taxon>
        <taxon>Lophiotrema</taxon>
    </lineage>
</organism>
<feature type="compositionally biased region" description="Polar residues" evidence="1">
    <location>
        <begin position="289"/>
        <end position="301"/>
    </location>
</feature>
<feature type="region of interest" description="Disordered" evidence="1">
    <location>
        <begin position="1"/>
        <end position="146"/>
    </location>
</feature>
<dbReference type="Gene3D" id="4.10.280.10">
    <property type="entry name" value="Helix-loop-helix DNA-binding domain"/>
    <property type="match status" value="1"/>
</dbReference>
<dbReference type="Proteomes" id="UP000799770">
    <property type="component" value="Unassembled WGS sequence"/>
</dbReference>
<dbReference type="CDD" id="cd00083">
    <property type="entry name" value="bHLH_SF"/>
    <property type="match status" value="1"/>
</dbReference>
<dbReference type="PROSITE" id="PS50888">
    <property type="entry name" value="BHLH"/>
    <property type="match status" value="1"/>
</dbReference>
<proteinExistence type="predicted"/>
<keyword evidence="4" id="KW-1185">Reference proteome</keyword>
<dbReference type="InterPro" id="IPR036638">
    <property type="entry name" value="HLH_DNA-bd_sf"/>
</dbReference>